<dbReference type="GO" id="GO:0005524">
    <property type="term" value="F:ATP binding"/>
    <property type="evidence" value="ECO:0007669"/>
    <property type="project" value="UniProtKB-KW"/>
</dbReference>
<keyword evidence="2 4" id="KW-0547">Nucleotide-binding</keyword>
<dbReference type="InterPro" id="IPR037171">
    <property type="entry name" value="NagB/RpiA_transferase-like"/>
</dbReference>
<reference evidence="7" key="1">
    <citation type="submission" date="2010-10" db="EMBL/GenBank/DDBJ databases">
        <title>The complete genome of Halanaerobium praevalens DSM 2228.</title>
        <authorList>
            <consortium name="US DOE Joint Genome Institute (JGI-PGF)"/>
            <person name="Lucas S."/>
            <person name="Copeland A."/>
            <person name="Lapidus A."/>
            <person name="Glavina del Rio T."/>
            <person name="Dalin E."/>
            <person name="Tice H."/>
            <person name="Bruce D."/>
            <person name="Goodwin L."/>
            <person name="Pitluck S."/>
            <person name="Kyrpides N."/>
            <person name="Mavromatis K."/>
            <person name="Ivanova N."/>
            <person name="Ovchinnikova G."/>
            <person name="Chertkov O."/>
            <person name="Detter J.C."/>
            <person name="Han C."/>
            <person name="Larimer F."/>
            <person name="Land M."/>
            <person name="Hauser L."/>
            <person name="Markowitz V."/>
            <person name="Cheng J.-F."/>
            <person name="Hugenholtz P."/>
            <person name="Woyke T."/>
            <person name="Wu D."/>
            <person name="Tindall B."/>
            <person name="Pomrenke H.G."/>
            <person name="Brambilla E."/>
            <person name="Klenk H.-P."/>
            <person name="Eisen J.A."/>
        </authorList>
    </citation>
    <scope>NUCLEOTIDE SEQUENCE [LARGE SCALE GENOMIC DNA]</scope>
    <source>
        <strain evidence="7">ATCC 33744 / DSM 2228 / GSL</strain>
    </source>
</reference>
<sequence>MRAKEAIREKVLKERSKIKKIKIDKWSNQIENNFFKIPQLNKINKIMAYASMRNEVKTFSLMKKLIDQNYSLYLPYTKGDQISLGIVKINNLKSDLELGTYGVQEPKHKLRTKAIPTGLDLIIVPGACFSKNGYRIGYGGGYYDSFLADYGISALKVGFCYNRFIFDSIPTESHDIPVDFIITEKEIISTK</sequence>
<dbReference type="PANTHER" id="PTHR23407">
    <property type="entry name" value="ATPASE INHIBITOR/5-FORMYLTETRAHYDROFOLATE CYCLO-LIGASE"/>
    <property type="match status" value="1"/>
</dbReference>
<dbReference type="KEGG" id="hpk:Hprae_0693"/>
<dbReference type="PATRIC" id="fig|572479.3.peg.699"/>
<dbReference type="InterPro" id="IPR002698">
    <property type="entry name" value="FTHF_cligase"/>
</dbReference>
<dbReference type="HOGENOM" id="CLU_066245_2_2_9"/>
<dbReference type="GO" id="GO:0030272">
    <property type="term" value="F:5-formyltetrahydrofolate cyclo-ligase activity"/>
    <property type="evidence" value="ECO:0007669"/>
    <property type="project" value="UniProtKB-EC"/>
</dbReference>
<dbReference type="SUPFAM" id="SSF100950">
    <property type="entry name" value="NagB/RpiA/CoA transferase-like"/>
    <property type="match status" value="1"/>
</dbReference>
<comment type="cofactor">
    <cofactor evidence="5">
        <name>Mg(2+)</name>
        <dbReference type="ChEBI" id="CHEBI:18420"/>
    </cofactor>
</comment>
<evidence type="ECO:0000256" key="3">
    <source>
        <dbReference type="ARBA" id="ARBA00022840"/>
    </source>
</evidence>
<comment type="catalytic activity">
    <reaction evidence="5">
        <text>(6S)-5-formyl-5,6,7,8-tetrahydrofolate + ATP = (6R)-5,10-methenyltetrahydrofolate + ADP + phosphate</text>
        <dbReference type="Rhea" id="RHEA:10488"/>
        <dbReference type="ChEBI" id="CHEBI:30616"/>
        <dbReference type="ChEBI" id="CHEBI:43474"/>
        <dbReference type="ChEBI" id="CHEBI:57455"/>
        <dbReference type="ChEBI" id="CHEBI:57457"/>
        <dbReference type="ChEBI" id="CHEBI:456216"/>
        <dbReference type="EC" id="6.3.3.2"/>
    </reaction>
</comment>
<dbReference type="GO" id="GO:0046872">
    <property type="term" value="F:metal ion binding"/>
    <property type="evidence" value="ECO:0007669"/>
    <property type="project" value="UniProtKB-KW"/>
</dbReference>
<dbReference type="eggNOG" id="COG0212">
    <property type="taxonomic scope" value="Bacteria"/>
</dbReference>
<proteinExistence type="inferred from homology"/>
<feature type="binding site" evidence="4">
    <location>
        <position position="55"/>
    </location>
    <ligand>
        <name>substrate</name>
    </ligand>
</feature>
<dbReference type="PANTHER" id="PTHR23407:SF1">
    <property type="entry name" value="5-FORMYLTETRAHYDROFOLATE CYCLO-LIGASE"/>
    <property type="match status" value="1"/>
</dbReference>
<dbReference type="EC" id="6.3.3.2" evidence="5"/>
<feature type="binding site" evidence="4">
    <location>
        <begin position="135"/>
        <end position="143"/>
    </location>
    <ligand>
        <name>ATP</name>
        <dbReference type="ChEBI" id="CHEBI:30616"/>
    </ligand>
</feature>
<keyword evidence="5" id="KW-0479">Metal-binding</keyword>
<dbReference type="Gene3D" id="3.40.50.10420">
    <property type="entry name" value="NagB/RpiA/CoA transferase-like"/>
    <property type="match status" value="1"/>
</dbReference>
<accession>E3DQF1</accession>
<reference evidence="6 7" key="2">
    <citation type="journal article" date="2011" name="Stand. Genomic Sci.">
        <title>Complete genome sequence of the extremely halophilic Halanaerobium praevalens type strain (GSL).</title>
        <authorList>
            <person name="Ivanova N."/>
            <person name="Sikorski J."/>
            <person name="Chertkov O."/>
            <person name="Nolan M."/>
            <person name="Lucas S."/>
            <person name="Hammon N."/>
            <person name="Deshpande S."/>
            <person name="Cheng J.F."/>
            <person name="Tapia R."/>
            <person name="Han C."/>
            <person name="Goodwin L."/>
            <person name="Pitluck S."/>
            <person name="Huntemann M."/>
            <person name="Liolios K."/>
            <person name="Pagani I."/>
            <person name="Mavromatis K."/>
            <person name="Ovchinikova G."/>
            <person name="Pati A."/>
            <person name="Chen A."/>
            <person name="Palaniappan K."/>
            <person name="Land M."/>
            <person name="Hauser L."/>
            <person name="Brambilla E.M."/>
            <person name="Kannan K.P."/>
            <person name="Rohde M."/>
            <person name="Tindall B.J."/>
            <person name="Goker M."/>
            <person name="Detter J.C."/>
            <person name="Woyke T."/>
            <person name="Bristow J."/>
            <person name="Eisen J.A."/>
            <person name="Markowitz V."/>
            <person name="Hugenholtz P."/>
            <person name="Kyrpides N.C."/>
            <person name="Klenk H.P."/>
            <person name="Lapidus A."/>
        </authorList>
    </citation>
    <scope>NUCLEOTIDE SEQUENCE [LARGE SCALE GENOMIC DNA]</scope>
    <source>
        <strain evidence="7">ATCC 33744 / DSM 2228 / GSL</strain>
    </source>
</reference>
<organism evidence="6 7">
    <name type="scientific">Halanaerobium praevalens (strain ATCC 33744 / DSM 2228 / GSL)</name>
    <dbReference type="NCBI Taxonomy" id="572479"/>
    <lineage>
        <taxon>Bacteria</taxon>
        <taxon>Bacillati</taxon>
        <taxon>Bacillota</taxon>
        <taxon>Clostridia</taxon>
        <taxon>Halanaerobiales</taxon>
        <taxon>Halanaerobiaceae</taxon>
        <taxon>Halanaerobium</taxon>
    </lineage>
</organism>
<evidence type="ECO:0000256" key="2">
    <source>
        <dbReference type="ARBA" id="ARBA00022741"/>
    </source>
</evidence>
<dbReference type="STRING" id="572479.Hprae_0693"/>
<evidence type="ECO:0000256" key="4">
    <source>
        <dbReference type="PIRSR" id="PIRSR006806-1"/>
    </source>
</evidence>
<dbReference type="InterPro" id="IPR024185">
    <property type="entry name" value="FTHF_cligase-like_sf"/>
</dbReference>
<evidence type="ECO:0000313" key="7">
    <source>
        <dbReference type="Proteomes" id="UP000006866"/>
    </source>
</evidence>
<name>E3DQF1_HALPG</name>
<dbReference type="OrthoDB" id="9801938at2"/>
<gene>
    <name evidence="6" type="ordered locus">Hprae_0693</name>
</gene>
<evidence type="ECO:0000313" key="6">
    <source>
        <dbReference type="EMBL" id="ADO76847.1"/>
    </source>
</evidence>
<evidence type="ECO:0000256" key="1">
    <source>
        <dbReference type="ARBA" id="ARBA00010638"/>
    </source>
</evidence>
<comment type="similarity">
    <text evidence="1 5">Belongs to the 5-formyltetrahydrofolate cyclo-ligase family.</text>
</comment>
<dbReference type="RefSeq" id="WP_014552880.1">
    <property type="nucleotide sequence ID" value="NC_017455.1"/>
</dbReference>
<dbReference type="Pfam" id="PF01812">
    <property type="entry name" value="5-FTHF_cyc-lig"/>
    <property type="match status" value="1"/>
</dbReference>
<keyword evidence="3 4" id="KW-0067">ATP-binding</keyword>
<dbReference type="GO" id="GO:0035999">
    <property type="term" value="P:tetrahydrofolate interconversion"/>
    <property type="evidence" value="ECO:0007669"/>
    <property type="project" value="TreeGrafter"/>
</dbReference>
<dbReference type="EMBL" id="CP002175">
    <property type="protein sequence ID" value="ADO76847.1"/>
    <property type="molecule type" value="Genomic_DNA"/>
</dbReference>
<keyword evidence="7" id="KW-1185">Reference proteome</keyword>
<dbReference type="NCBIfam" id="TIGR02727">
    <property type="entry name" value="MTHFS_bact"/>
    <property type="match status" value="1"/>
</dbReference>
<evidence type="ECO:0000256" key="5">
    <source>
        <dbReference type="RuleBase" id="RU361279"/>
    </source>
</evidence>
<feature type="binding site" evidence="4">
    <location>
        <begin position="4"/>
        <end position="8"/>
    </location>
    <ligand>
        <name>ATP</name>
        <dbReference type="ChEBI" id="CHEBI:30616"/>
    </ligand>
</feature>
<dbReference type="PIRSF" id="PIRSF006806">
    <property type="entry name" value="FTHF_cligase"/>
    <property type="match status" value="1"/>
</dbReference>
<dbReference type="GO" id="GO:0009396">
    <property type="term" value="P:folic acid-containing compound biosynthetic process"/>
    <property type="evidence" value="ECO:0007669"/>
    <property type="project" value="TreeGrafter"/>
</dbReference>
<dbReference type="Proteomes" id="UP000006866">
    <property type="component" value="Chromosome"/>
</dbReference>
<keyword evidence="5" id="KW-0460">Magnesium</keyword>
<protein>
    <recommendedName>
        <fullName evidence="5">5-formyltetrahydrofolate cyclo-ligase</fullName>
        <ecNumber evidence="5">6.3.3.2</ecNumber>
    </recommendedName>
</protein>
<dbReference type="AlphaFoldDB" id="E3DQF1"/>